<dbReference type="Gene3D" id="3.90.1320.10">
    <property type="entry name" value="Outer-capsid protein sigma 3, large lobe"/>
    <property type="match status" value="1"/>
</dbReference>
<feature type="domain" description="Neprosin PEP catalytic" evidence="1">
    <location>
        <begin position="205"/>
        <end position="467"/>
    </location>
</feature>
<comment type="caution">
    <text evidence="2">The sequence shown here is derived from an EMBL/GenBank/DDBJ whole genome shotgun (WGS) entry which is preliminary data.</text>
</comment>
<dbReference type="Pfam" id="PF03080">
    <property type="entry name" value="Neprosin"/>
    <property type="match status" value="1"/>
</dbReference>
<gene>
    <name evidence="2" type="ORF">R1sor_026456</name>
</gene>
<protein>
    <recommendedName>
        <fullName evidence="1">Neprosin PEP catalytic domain-containing protein</fullName>
    </recommendedName>
</protein>
<dbReference type="PANTHER" id="PTHR31589">
    <property type="entry name" value="PROTEIN, PUTATIVE (DUF239)-RELATED-RELATED"/>
    <property type="match status" value="1"/>
</dbReference>
<reference evidence="2 3" key="1">
    <citation type="submission" date="2024-09" db="EMBL/GenBank/DDBJ databases">
        <title>Chromosome-scale assembly of Riccia sorocarpa.</title>
        <authorList>
            <person name="Paukszto L."/>
        </authorList>
    </citation>
    <scope>NUCLEOTIDE SEQUENCE [LARGE SCALE GENOMIC DNA]</scope>
    <source>
        <strain evidence="2">LP-2024</strain>
        <tissue evidence="2">Aerial parts of the thallus</tissue>
    </source>
</reference>
<dbReference type="InterPro" id="IPR053168">
    <property type="entry name" value="Glutamic_endopeptidase"/>
</dbReference>
<dbReference type="Proteomes" id="UP001633002">
    <property type="component" value="Unassembled WGS sequence"/>
</dbReference>
<evidence type="ECO:0000313" key="3">
    <source>
        <dbReference type="Proteomes" id="UP001633002"/>
    </source>
</evidence>
<sequence>MPSVGVKLYSVFFKLLLRHRMLNTGAANTTNDGYGTISRANAAGIPANASFVDGVATKDVNIDPFTSLSLRIFLPQTVLPKDQIRQPTAPIDGFLNSYSAVSALVFKVSFPTPGKLSNGEVISCLPMYEQPSLNSLDHASNAYLKEPATEEQTQVISDETEFRPAEQLFMSEVGRCPTGMIPVLRNQLSLRRTRGSSREGVDSIHGNYGHKLTYATYYRKWPPSSLFIGAKGYFNVWNASVEDSSEFSLSQMWITAGSYDENNLNTIEVGWQVYERLYGNKYPHLFIYWTSDAYTSTGCYNLECRGFVQTSHKWVLGGSFSTISQTNGQQYELQVLIITDRGKGVWWLMVNGEYIGYWPGTLFTTLRSGATNVQWGGEILNSAAERHTRTHMGSGEFAEAGYQRAAYIRKLQTVSSKFEFVDAPLLQATPSATKVNCYSVKLLPNISSTWGTHMYFGGPGYDIDYCPI</sequence>
<dbReference type="InterPro" id="IPR004314">
    <property type="entry name" value="Neprosin"/>
</dbReference>
<dbReference type="EMBL" id="JBJQOH010000008">
    <property type="protein sequence ID" value="KAL3676508.1"/>
    <property type="molecule type" value="Genomic_DNA"/>
</dbReference>
<keyword evidence="3" id="KW-1185">Reference proteome</keyword>
<organism evidence="2 3">
    <name type="scientific">Riccia sorocarpa</name>
    <dbReference type="NCBI Taxonomy" id="122646"/>
    <lineage>
        <taxon>Eukaryota</taxon>
        <taxon>Viridiplantae</taxon>
        <taxon>Streptophyta</taxon>
        <taxon>Embryophyta</taxon>
        <taxon>Marchantiophyta</taxon>
        <taxon>Marchantiopsida</taxon>
        <taxon>Marchantiidae</taxon>
        <taxon>Marchantiales</taxon>
        <taxon>Ricciaceae</taxon>
        <taxon>Riccia</taxon>
    </lineage>
</organism>
<proteinExistence type="predicted"/>
<accession>A0ABD3GC34</accession>
<dbReference type="PROSITE" id="PS52045">
    <property type="entry name" value="NEPROSIN_PEP_CD"/>
    <property type="match status" value="1"/>
</dbReference>
<dbReference type="PANTHER" id="PTHR31589:SF223">
    <property type="entry name" value="PROTEIN, PUTATIVE (DUF239)-RELATED"/>
    <property type="match status" value="1"/>
</dbReference>
<evidence type="ECO:0000259" key="1">
    <source>
        <dbReference type="PROSITE" id="PS52045"/>
    </source>
</evidence>
<dbReference type="AlphaFoldDB" id="A0ABD3GC34"/>
<evidence type="ECO:0000313" key="2">
    <source>
        <dbReference type="EMBL" id="KAL3676508.1"/>
    </source>
</evidence>
<name>A0ABD3GC34_9MARC</name>